<dbReference type="EC" id="3.1.1.47" evidence="1 5"/>
<evidence type="ECO:0000256" key="2">
    <source>
        <dbReference type="ARBA" id="ARBA00022801"/>
    </source>
</evidence>
<evidence type="ECO:0000256" key="4">
    <source>
        <dbReference type="ARBA" id="ARBA00023098"/>
    </source>
</evidence>
<organism evidence="7 8">
    <name type="scientific">Paramuricea clavata</name>
    <name type="common">Red gorgonian</name>
    <name type="synonym">Violescent sea-whip</name>
    <dbReference type="NCBI Taxonomy" id="317549"/>
    <lineage>
        <taxon>Eukaryota</taxon>
        <taxon>Metazoa</taxon>
        <taxon>Cnidaria</taxon>
        <taxon>Anthozoa</taxon>
        <taxon>Octocorallia</taxon>
        <taxon>Malacalcyonacea</taxon>
        <taxon>Plexauridae</taxon>
        <taxon>Paramuricea</taxon>
    </lineage>
</organism>
<evidence type="ECO:0000256" key="3">
    <source>
        <dbReference type="ARBA" id="ARBA00022963"/>
    </source>
</evidence>
<dbReference type="EMBL" id="CACRXK020001678">
    <property type="protein sequence ID" value="CAB3990535.1"/>
    <property type="molecule type" value="Genomic_DNA"/>
</dbReference>
<evidence type="ECO:0000256" key="6">
    <source>
        <dbReference type="PIRSR" id="PIRSR018169-1"/>
    </source>
</evidence>
<reference evidence="7" key="1">
    <citation type="submission" date="2020-04" db="EMBL/GenBank/DDBJ databases">
        <authorList>
            <person name="Alioto T."/>
            <person name="Alioto T."/>
            <person name="Gomez Garrido J."/>
        </authorList>
    </citation>
    <scope>NUCLEOTIDE SEQUENCE</scope>
    <source>
        <strain evidence="7">A484AB</strain>
    </source>
</reference>
<dbReference type="Proteomes" id="UP001152795">
    <property type="component" value="Unassembled WGS sequence"/>
</dbReference>
<evidence type="ECO:0000256" key="5">
    <source>
        <dbReference type="PIRNR" id="PIRNR018169"/>
    </source>
</evidence>
<dbReference type="GO" id="GO:0003847">
    <property type="term" value="F:1-alkyl-2-acetylglycerophosphocholine esterase activity"/>
    <property type="evidence" value="ECO:0007669"/>
    <property type="project" value="UniProtKB-UniRule"/>
</dbReference>
<evidence type="ECO:0000313" key="8">
    <source>
        <dbReference type="Proteomes" id="UP001152795"/>
    </source>
</evidence>
<dbReference type="InterPro" id="IPR029058">
    <property type="entry name" value="AB_hydrolase_fold"/>
</dbReference>
<comment type="caution">
    <text evidence="7">The sequence shown here is derived from an EMBL/GenBank/DDBJ whole genome shotgun (WGS) entry which is preliminary data.</text>
</comment>
<dbReference type="PIRSF" id="PIRSF018169">
    <property type="entry name" value="PAF_acetylhydrolase"/>
    <property type="match status" value="1"/>
</dbReference>
<dbReference type="Pfam" id="PF03403">
    <property type="entry name" value="PAF-AH_p_II"/>
    <property type="match status" value="1"/>
</dbReference>
<feature type="active site" description="Charge relay system" evidence="6">
    <location>
        <position position="330"/>
    </location>
</feature>
<proteinExistence type="predicted"/>
<keyword evidence="8" id="KW-1185">Reference proteome</keyword>
<sequence length="410" mass="46334">MFSSLQAGCIRKTNGGFSVGCADYMWGSGVKGGFVRLFYPSDDHDQNIHVDSCETKKPFWLPHKEYAVGMIKYAKLPSWLLGNAFYWLLGSARLDCYWNASLYSPSSSNETDSTQNNFQKFPCVVFSHGLGGSRCVYSSFCLELASYGYVVAAVEHRDKSASATYYLKEDAPSFQDPQWIPYHRLTENEDEFQMRNSQVHQRAKECMQTLNFLEQLNEGQPPKNLLGAEFDSPQFKDRLDLDKVSIMGHSFGGVTTIATLAKDKRFKCGIAMDAWMFPLGDELYHHTVSQPLLFINTGTFHWRKNIQQIKELLNNETVERKMVTIKGTSHLTQSDLPSVVPPAAWRFLGVNSESLDVGKIIDINRTIIATFLSEYFGVGEEYGDSKILKEESEHVLIGSNVELDNLTNKL</sequence>
<evidence type="ECO:0000313" key="7">
    <source>
        <dbReference type="EMBL" id="CAB3990535.1"/>
    </source>
</evidence>
<dbReference type="OrthoDB" id="2363873at2759"/>
<dbReference type="PANTHER" id="PTHR10272:SF0">
    <property type="entry name" value="PLATELET-ACTIVATING FACTOR ACETYLHYDROLASE"/>
    <property type="match status" value="1"/>
</dbReference>
<keyword evidence="2 5" id="KW-0378">Hydrolase</keyword>
<dbReference type="SUPFAM" id="SSF53474">
    <property type="entry name" value="alpha/beta-Hydrolases"/>
    <property type="match status" value="1"/>
</dbReference>
<accession>A0A6S7GFU7</accession>
<dbReference type="InterPro" id="IPR016715">
    <property type="entry name" value="PAF_acetylhydro_eukaryote"/>
</dbReference>
<feature type="active site" description="Nucleophile" evidence="6">
    <location>
        <position position="273"/>
    </location>
</feature>
<protein>
    <recommendedName>
        <fullName evidence="1 5">1-alkyl-2-acetylglycerophosphocholine esterase</fullName>
        <ecNumber evidence="1 5">3.1.1.47</ecNumber>
    </recommendedName>
</protein>
<feature type="active site" description="Nucleophile" evidence="6">
    <location>
        <position position="250"/>
    </location>
</feature>
<keyword evidence="4 5" id="KW-0443">Lipid metabolism</keyword>
<keyword evidence="3 5" id="KW-0442">Lipid degradation</keyword>
<gene>
    <name evidence="7" type="ORF">PACLA_8A044807</name>
</gene>
<evidence type="ECO:0000256" key="1">
    <source>
        <dbReference type="ARBA" id="ARBA00013201"/>
    </source>
</evidence>
<dbReference type="AlphaFoldDB" id="A0A6S7GFU7"/>
<dbReference type="GO" id="GO:0016042">
    <property type="term" value="P:lipid catabolic process"/>
    <property type="evidence" value="ECO:0007669"/>
    <property type="project" value="UniProtKB-KW"/>
</dbReference>
<comment type="catalytic activity">
    <reaction evidence="5">
        <text>a 1-O-alkyl-2-acetyl-sn-glycero-3-phosphocholine + H2O = a 1-O-alkyl-sn-glycero-3-phosphocholine + acetate + H(+)</text>
        <dbReference type="Rhea" id="RHEA:17777"/>
        <dbReference type="ChEBI" id="CHEBI:15377"/>
        <dbReference type="ChEBI" id="CHEBI:15378"/>
        <dbReference type="ChEBI" id="CHEBI:30089"/>
        <dbReference type="ChEBI" id="CHEBI:30909"/>
        <dbReference type="ChEBI" id="CHEBI:36707"/>
        <dbReference type="EC" id="3.1.1.47"/>
    </reaction>
</comment>
<dbReference type="PANTHER" id="PTHR10272">
    <property type="entry name" value="PLATELET-ACTIVATING FACTOR ACETYLHYDROLASE"/>
    <property type="match status" value="1"/>
</dbReference>
<name>A0A6S7GFU7_PARCT</name>
<dbReference type="Gene3D" id="3.40.50.1820">
    <property type="entry name" value="alpha/beta hydrolase"/>
    <property type="match status" value="1"/>
</dbReference>